<sequence length="259" mass="27458">MSPLKMSLIGAGAAAAAGVVVMTQTLPDKDGAELTGAPARELCLKGDFAFFADIPAGCYSYEQIRNMANAPLVDRRGAKVTVNMTHPTDMSAAPVEVGNCRDYRKARFGGWYAPTSRDMRREAYFIRACGTLAMLSEAQEAKHAYFDNGSPRSGEIADLAAKMTFGEMSPTPGDVRVKKEQGHVWRISAGDISIAIHEIANADFDNDGVEEILAFMAGAPQGGTAAFYEAGLLEKDAPEAALAFTPFAFTGDEAGETGG</sequence>
<feature type="chain" id="PRO_5015629262" evidence="1">
    <location>
        <begin position="17"/>
        <end position="259"/>
    </location>
</feature>
<proteinExistence type="predicted"/>
<comment type="caution">
    <text evidence="2">The sequence shown here is derived from an EMBL/GenBank/DDBJ whole genome shotgun (WGS) entry which is preliminary data.</text>
</comment>
<evidence type="ECO:0000313" key="3">
    <source>
        <dbReference type="Proteomes" id="UP000239504"/>
    </source>
</evidence>
<dbReference type="OrthoDB" id="9802901at2"/>
<keyword evidence="3" id="KW-1185">Reference proteome</keyword>
<keyword evidence="1" id="KW-0732">Signal</keyword>
<reference evidence="2 3" key="1">
    <citation type="submission" date="2017-12" db="EMBL/GenBank/DDBJ databases">
        <authorList>
            <person name="Hurst M.R.H."/>
        </authorList>
    </citation>
    <scope>NUCLEOTIDE SEQUENCE [LARGE SCALE GENOMIC DNA]</scope>
    <source>
        <strain evidence="2 3">SY-3-19</strain>
    </source>
</reference>
<dbReference type="AlphaFoldDB" id="A0A2S7KAC4"/>
<feature type="signal peptide" evidence="1">
    <location>
        <begin position="1"/>
        <end position="16"/>
    </location>
</feature>
<organism evidence="2 3">
    <name type="scientific">Hyphococcus luteus</name>
    <dbReference type="NCBI Taxonomy" id="2058213"/>
    <lineage>
        <taxon>Bacteria</taxon>
        <taxon>Pseudomonadati</taxon>
        <taxon>Pseudomonadota</taxon>
        <taxon>Alphaproteobacteria</taxon>
        <taxon>Parvularculales</taxon>
        <taxon>Parvularculaceae</taxon>
        <taxon>Hyphococcus</taxon>
    </lineage>
</organism>
<evidence type="ECO:0000256" key="1">
    <source>
        <dbReference type="SAM" id="SignalP"/>
    </source>
</evidence>
<name>A0A2S7KAC4_9PROT</name>
<dbReference type="EMBL" id="PJCH01000001">
    <property type="protein sequence ID" value="PQA89452.1"/>
    <property type="molecule type" value="Genomic_DNA"/>
</dbReference>
<protein>
    <submittedName>
        <fullName evidence="2">Uncharacterized protein</fullName>
    </submittedName>
</protein>
<accession>A0A2S7KAC4</accession>
<evidence type="ECO:0000313" key="2">
    <source>
        <dbReference type="EMBL" id="PQA89452.1"/>
    </source>
</evidence>
<dbReference type="Proteomes" id="UP000239504">
    <property type="component" value="Unassembled WGS sequence"/>
</dbReference>
<gene>
    <name evidence="2" type="ORF">CW354_00845</name>
</gene>
<dbReference type="RefSeq" id="WP_104828154.1">
    <property type="nucleotide sequence ID" value="NZ_PJCH01000001.1"/>
</dbReference>